<dbReference type="RefSeq" id="WP_179652730.1">
    <property type="nucleotide sequence ID" value="NZ_JACBZM010000002.1"/>
</dbReference>
<dbReference type="Pfam" id="PF00206">
    <property type="entry name" value="Lyase_1"/>
    <property type="match status" value="1"/>
</dbReference>
<dbReference type="PRINTS" id="PR00145">
    <property type="entry name" value="ARGSUCLYASE"/>
</dbReference>
<name>A0A7Y9ZQB3_9ACTN</name>
<dbReference type="PANTHER" id="PTHR43172:SF2">
    <property type="entry name" value="ADENYLOSUCCINATE LYASE C-TERMINAL DOMAIN-CONTAINING PROTEIN"/>
    <property type="match status" value="1"/>
</dbReference>
<dbReference type="InterPro" id="IPR000362">
    <property type="entry name" value="Fumarate_lyase_fam"/>
</dbReference>
<evidence type="ECO:0000313" key="4">
    <source>
        <dbReference type="EMBL" id="NYI47816.1"/>
    </source>
</evidence>
<proteinExistence type="inferred from homology"/>
<feature type="domain" description="Fumarate lyase N-terminal" evidence="3">
    <location>
        <begin position="19"/>
        <end position="296"/>
    </location>
</feature>
<dbReference type="InterPro" id="IPR020557">
    <property type="entry name" value="Fumarate_lyase_CS"/>
</dbReference>
<comment type="similarity">
    <text evidence="2">Belongs to the class-II fumarase/aspartase family.</text>
</comment>
<keyword evidence="4" id="KW-0413">Isomerase</keyword>
<comment type="caution">
    <text evidence="4">The sequence shown here is derived from an EMBL/GenBank/DDBJ whole genome shotgun (WGS) entry which is preliminary data.</text>
</comment>
<dbReference type="EC" id="5.5.1.2" evidence="4"/>
<evidence type="ECO:0000256" key="2">
    <source>
        <dbReference type="ARBA" id="ARBA00034772"/>
    </source>
</evidence>
<dbReference type="PANTHER" id="PTHR43172">
    <property type="entry name" value="ADENYLOSUCCINATE LYASE"/>
    <property type="match status" value="1"/>
</dbReference>
<protein>
    <submittedName>
        <fullName evidence="4">3-carboxy-cis,cis-muconate cycloisomerase</fullName>
        <ecNumber evidence="4">5.5.1.2</ecNumber>
    </submittedName>
</protein>
<dbReference type="EMBL" id="JACBZM010000002">
    <property type="protein sequence ID" value="NYI47816.1"/>
    <property type="molecule type" value="Genomic_DNA"/>
</dbReference>
<dbReference type="GO" id="GO:0047472">
    <property type="term" value="F:3-carboxy-cis,cis-muconate cycloisomerase activity"/>
    <property type="evidence" value="ECO:0007669"/>
    <property type="project" value="UniProtKB-EC"/>
</dbReference>
<organism evidence="4 5">
    <name type="scientific">Nocardioides aromaticivorans</name>
    <dbReference type="NCBI Taxonomy" id="200618"/>
    <lineage>
        <taxon>Bacteria</taxon>
        <taxon>Bacillati</taxon>
        <taxon>Actinomycetota</taxon>
        <taxon>Actinomycetes</taxon>
        <taxon>Propionibacteriales</taxon>
        <taxon>Nocardioidaceae</taxon>
        <taxon>Nocardioides</taxon>
    </lineage>
</organism>
<accession>A0A7Y9ZQB3</accession>
<dbReference type="InterPro" id="IPR008948">
    <property type="entry name" value="L-Aspartase-like"/>
</dbReference>
<dbReference type="Proteomes" id="UP000562045">
    <property type="component" value="Unassembled WGS sequence"/>
</dbReference>
<dbReference type="SUPFAM" id="SSF48557">
    <property type="entry name" value="L-aspartase-like"/>
    <property type="match status" value="1"/>
</dbReference>
<dbReference type="Gene3D" id="1.20.200.10">
    <property type="entry name" value="Fumarase/aspartase (Central domain)"/>
    <property type="match status" value="1"/>
</dbReference>
<dbReference type="PROSITE" id="PS00163">
    <property type="entry name" value="FUMARATE_LYASES"/>
    <property type="match status" value="1"/>
</dbReference>
<dbReference type="AlphaFoldDB" id="A0A7Y9ZQB3"/>
<evidence type="ECO:0000259" key="3">
    <source>
        <dbReference type="Pfam" id="PF00206"/>
    </source>
</evidence>
<dbReference type="GO" id="GO:0016829">
    <property type="term" value="F:lyase activity"/>
    <property type="evidence" value="ECO:0007669"/>
    <property type="project" value="UniProtKB-KW"/>
</dbReference>
<gene>
    <name evidence="4" type="ORF">BJ993_004962</name>
</gene>
<reference evidence="4 5" key="1">
    <citation type="submission" date="2020-07" db="EMBL/GenBank/DDBJ databases">
        <title>Sequencing the genomes of 1000 actinobacteria strains.</title>
        <authorList>
            <person name="Klenk H.-P."/>
        </authorList>
    </citation>
    <scope>NUCLEOTIDE SEQUENCE [LARGE SCALE GENOMIC DNA]</scope>
    <source>
        <strain evidence="4 5">DSM 15131</strain>
    </source>
</reference>
<sequence length="401" mass="41186">MTGYSLLTPGSHRSAGALEDAALVGAMLQVEVAWLRALARVGAVDGDLAGQVAKVTQDWEVDMAALAAESEAAGNAVVPLVKLFQEAVGQDAARVVHRGLTSQDVVDTALVLLARDALVRMGDDLAATSRALAALAGRHRSTLMVGRTLTQHAVPITFGLKAAQWLAGVLDAVAQVDDVLGTLPVQCGGAAGTLALVGELTDEPLAAARAFADELALDWPGVPWHTNRSVITRIGSAVVSTCDALGVVAADVSTLSRPEIGELREGTVAGRGGSSTMPHKRNPVLSVLIRSVALQAPLLGAQLHLAAAQAVDERPDGAWHSEWPALVRLLEAGVTAASQAAELTAGLEVDGKRMGDRVAAAADELLSERGGGGKPADYLGSTDAFIDTVLARVPEGRAAHG</sequence>
<dbReference type="InterPro" id="IPR022761">
    <property type="entry name" value="Fumarate_lyase_N"/>
</dbReference>
<evidence type="ECO:0000256" key="1">
    <source>
        <dbReference type="ARBA" id="ARBA00023239"/>
    </source>
</evidence>
<evidence type="ECO:0000313" key="5">
    <source>
        <dbReference type="Proteomes" id="UP000562045"/>
    </source>
</evidence>
<dbReference type="PRINTS" id="PR00149">
    <property type="entry name" value="FUMRATELYASE"/>
</dbReference>
<keyword evidence="1" id="KW-0456">Lyase</keyword>